<dbReference type="Pfam" id="PF00486">
    <property type="entry name" value="Trans_reg_C"/>
    <property type="match status" value="1"/>
</dbReference>
<dbReference type="PANTHER" id="PTHR48111">
    <property type="entry name" value="REGULATOR OF RPOS"/>
    <property type="match status" value="1"/>
</dbReference>
<dbReference type="InterPro" id="IPR039420">
    <property type="entry name" value="WalR-like"/>
</dbReference>
<name>A0A9D2JAZ7_9FIRM</name>
<organism evidence="6 7">
    <name type="scientific">Candidatus Gemmiger excrementigallinarum</name>
    <dbReference type="NCBI Taxonomy" id="2838609"/>
    <lineage>
        <taxon>Bacteria</taxon>
        <taxon>Bacillati</taxon>
        <taxon>Bacillota</taxon>
        <taxon>Clostridia</taxon>
        <taxon>Eubacteriales</taxon>
        <taxon>Gemmiger</taxon>
    </lineage>
</organism>
<keyword evidence="3 4" id="KW-0238">DNA-binding</keyword>
<evidence type="ECO:0000313" key="6">
    <source>
        <dbReference type="EMBL" id="HIZ43028.1"/>
    </source>
</evidence>
<dbReference type="PROSITE" id="PS51755">
    <property type="entry name" value="OMPR_PHOB"/>
    <property type="match status" value="1"/>
</dbReference>
<reference evidence="6" key="1">
    <citation type="journal article" date="2021" name="PeerJ">
        <title>Extensive microbial diversity within the chicken gut microbiome revealed by metagenomics and culture.</title>
        <authorList>
            <person name="Gilroy R."/>
            <person name="Ravi A."/>
            <person name="Getino M."/>
            <person name="Pursley I."/>
            <person name="Horton D.L."/>
            <person name="Alikhan N.F."/>
            <person name="Baker D."/>
            <person name="Gharbi K."/>
            <person name="Hall N."/>
            <person name="Watson M."/>
            <person name="Adriaenssens E.M."/>
            <person name="Foster-Nyarko E."/>
            <person name="Jarju S."/>
            <person name="Secka A."/>
            <person name="Antonio M."/>
            <person name="Oren A."/>
            <person name="Chaudhuri R.R."/>
            <person name="La Ragione R."/>
            <person name="Hildebrand F."/>
            <person name="Pallen M.J."/>
        </authorList>
    </citation>
    <scope>NUCLEOTIDE SEQUENCE</scope>
    <source>
        <strain evidence="6">ChiSxjej1B13-11774</strain>
    </source>
</reference>
<gene>
    <name evidence="6" type="ORF">H9811_10780</name>
</gene>
<feature type="domain" description="OmpR/PhoB-type" evidence="5">
    <location>
        <begin position="42"/>
        <end position="137"/>
    </location>
</feature>
<dbReference type="GO" id="GO:0000156">
    <property type="term" value="F:phosphorelay response regulator activity"/>
    <property type="evidence" value="ECO:0007669"/>
    <property type="project" value="TreeGrafter"/>
</dbReference>
<keyword evidence="1" id="KW-0597">Phosphoprotein</keyword>
<dbReference type="GO" id="GO:0005829">
    <property type="term" value="C:cytosol"/>
    <property type="evidence" value="ECO:0007669"/>
    <property type="project" value="TreeGrafter"/>
</dbReference>
<reference evidence="6" key="2">
    <citation type="submission" date="2021-04" db="EMBL/GenBank/DDBJ databases">
        <authorList>
            <person name="Gilroy R."/>
        </authorList>
    </citation>
    <scope>NUCLEOTIDE SEQUENCE</scope>
    <source>
        <strain evidence="6">ChiSxjej1B13-11774</strain>
    </source>
</reference>
<evidence type="ECO:0000256" key="4">
    <source>
        <dbReference type="PROSITE-ProRule" id="PRU01091"/>
    </source>
</evidence>
<sequence>MDTANQKEGCPVANAIALQEFTSGGERKPRAYPLLRRASRKVTDFRFKDLHIDLRAHRVWRNEEEVVLTPREYALLETLVRNRNIALTRSQLLTNAWGYDYIGESRTVDVHINRVRRKLGLQHEIQTVFKVGYRLNTLGTL</sequence>
<comment type="caution">
    <text evidence="6">The sequence shown here is derived from an EMBL/GenBank/DDBJ whole genome shotgun (WGS) entry which is preliminary data.</text>
</comment>
<keyword evidence="2" id="KW-0902">Two-component regulatory system</keyword>
<dbReference type="GO" id="GO:0032993">
    <property type="term" value="C:protein-DNA complex"/>
    <property type="evidence" value="ECO:0007669"/>
    <property type="project" value="TreeGrafter"/>
</dbReference>
<dbReference type="AlphaFoldDB" id="A0A9D2JAZ7"/>
<dbReference type="GO" id="GO:0006355">
    <property type="term" value="P:regulation of DNA-templated transcription"/>
    <property type="evidence" value="ECO:0007669"/>
    <property type="project" value="InterPro"/>
</dbReference>
<proteinExistence type="predicted"/>
<evidence type="ECO:0000256" key="3">
    <source>
        <dbReference type="ARBA" id="ARBA00023125"/>
    </source>
</evidence>
<evidence type="ECO:0000256" key="2">
    <source>
        <dbReference type="ARBA" id="ARBA00023012"/>
    </source>
</evidence>
<dbReference type="EMBL" id="DXBP01000065">
    <property type="protein sequence ID" value="HIZ43028.1"/>
    <property type="molecule type" value="Genomic_DNA"/>
</dbReference>
<dbReference type="InterPro" id="IPR036388">
    <property type="entry name" value="WH-like_DNA-bd_sf"/>
</dbReference>
<dbReference type="SMART" id="SM00862">
    <property type="entry name" value="Trans_reg_C"/>
    <property type="match status" value="1"/>
</dbReference>
<dbReference type="Proteomes" id="UP000824048">
    <property type="component" value="Unassembled WGS sequence"/>
</dbReference>
<accession>A0A9D2JAZ7</accession>
<dbReference type="InterPro" id="IPR016032">
    <property type="entry name" value="Sig_transdc_resp-reg_C-effctor"/>
</dbReference>
<dbReference type="CDD" id="cd00383">
    <property type="entry name" value="trans_reg_C"/>
    <property type="match status" value="1"/>
</dbReference>
<evidence type="ECO:0000259" key="5">
    <source>
        <dbReference type="PROSITE" id="PS51755"/>
    </source>
</evidence>
<dbReference type="SUPFAM" id="SSF46894">
    <property type="entry name" value="C-terminal effector domain of the bipartite response regulators"/>
    <property type="match status" value="1"/>
</dbReference>
<dbReference type="GO" id="GO:0000976">
    <property type="term" value="F:transcription cis-regulatory region binding"/>
    <property type="evidence" value="ECO:0007669"/>
    <property type="project" value="TreeGrafter"/>
</dbReference>
<dbReference type="PANTHER" id="PTHR48111:SF40">
    <property type="entry name" value="PHOSPHATE REGULON TRANSCRIPTIONAL REGULATORY PROTEIN PHOB"/>
    <property type="match status" value="1"/>
</dbReference>
<evidence type="ECO:0000256" key="1">
    <source>
        <dbReference type="ARBA" id="ARBA00022553"/>
    </source>
</evidence>
<feature type="DNA-binding region" description="OmpR/PhoB-type" evidence="4">
    <location>
        <begin position="42"/>
        <end position="137"/>
    </location>
</feature>
<dbReference type="Gene3D" id="1.10.10.10">
    <property type="entry name" value="Winged helix-like DNA-binding domain superfamily/Winged helix DNA-binding domain"/>
    <property type="match status" value="1"/>
</dbReference>
<protein>
    <submittedName>
        <fullName evidence="6">Winged helix-turn-helix domain-containing protein</fullName>
    </submittedName>
</protein>
<dbReference type="InterPro" id="IPR001867">
    <property type="entry name" value="OmpR/PhoB-type_DNA-bd"/>
</dbReference>
<evidence type="ECO:0000313" key="7">
    <source>
        <dbReference type="Proteomes" id="UP000824048"/>
    </source>
</evidence>